<proteinExistence type="predicted"/>
<evidence type="ECO:0000313" key="1">
    <source>
        <dbReference type="Proteomes" id="UP000887576"/>
    </source>
</evidence>
<dbReference type="WBParaSite" id="JU765_v2.g9778.t1">
    <property type="protein sequence ID" value="JU765_v2.g9778.t1"/>
    <property type="gene ID" value="JU765_v2.g9778"/>
</dbReference>
<reference evidence="2" key="1">
    <citation type="submission" date="2022-11" db="UniProtKB">
        <authorList>
            <consortium name="WormBaseParasite"/>
        </authorList>
    </citation>
    <scope>IDENTIFICATION</scope>
</reference>
<accession>A0AC34RSU4</accession>
<organism evidence="1 2">
    <name type="scientific">Panagrolaimus sp. JU765</name>
    <dbReference type="NCBI Taxonomy" id="591449"/>
    <lineage>
        <taxon>Eukaryota</taxon>
        <taxon>Metazoa</taxon>
        <taxon>Ecdysozoa</taxon>
        <taxon>Nematoda</taxon>
        <taxon>Chromadorea</taxon>
        <taxon>Rhabditida</taxon>
        <taxon>Tylenchina</taxon>
        <taxon>Panagrolaimomorpha</taxon>
        <taxon>Panagrolaimoidea</taxon>
        <taxon>Panagrolaimidae</taxon>
        <taxon>Panagrolaimus</taxon>
    </lineage>
</organism>
<sequence>MKEKALLMIKEKYEDVYKEEQTSFMAQSAVAIIQSLFKTTRPGFSDDNIYFRIRKLALEFVIRFVPLDAYKAHTSDFEDQLCNAVYEENEAMALMILKYFIDYLKAQILY</sequence>
<name>A0AC34RSU4_9BILA</name>
<dbReference type="Proteomes" id="UP000887576">
    <property type="component" value="Unplaced"/>
</dbReference>
<evidence type="ECO:0000313" key="2">
    <source>
        <dbReference type="WBParaSite" id="JU765_v2.g9778.t1"/>
    </source>
</evidence>
<protein>
    <submittedName>
        <fullName evidence="2">Uncharacterized protein</fullName>
    </submittedName>
</protein>